<gene>
    <name evidence="12" type="ORF">TK0001_4634</name>
</gene>
<evidence type="ECO:0000313" key="13">
    <source>
        <dbReference type="Proteomes" id="UP000233769"/>
    </source>
</evidence>
<feature type="transmembrane region" description="Helical" evidence="9">
    <location>
        <begin position="114"/>
        <end position="132"/>
    </location>
</feature>
<evidence type="ECO:0000313" key="12">
    <source>
        <dbReference type="EMBL" id="SOR31236.1"/>
    </source>
</evidence>
<dbReference type="EMBL" id="LT962688">
    <property type="protein sequence ID" value="SOR31236.1"/>
    <property type="molecule type" value="Genomic_DNA"/>
</dbReference>
<keyword evidence="6 9" id="KW-1133">Transmembrane helix</keyword>
<feature type="compositionally biased region" description="Basic and acidic residues" evidence="10">
    <location>
        <begin position="203"/>
        <end position="212"/>
    </location>
</feature>
<sequence>MSHAFDAASAASETKRAEEPRIPGLLGVIERTTRRLNHLILVCGGVALVAACLVLSYSVLTRYVFHEPTEWQDETAVFLIVGATFLSAAGVQAKRGHVAIEALTGLLSPGVNRVRLIFVDIVSLAFVTFFAWKSWSLFHEAWEDGQISQSTWGPPLWIPYLLMAAGMSLLAVQFVLQITEAVLYGPRAAGWAKPKIGIGADVNRDMRDRPDLTPEGPDPLESTIKPTAAPVRPITTRGGKA</sequence>
<comment type="subunit">
    <text evidence="9">The complex comprises the extracytoplasmic solute receptor protein and the two transmembrane proteins.</text>
</comment>
<comment type="subcellular location">
    <subcellularLocation>
        <location evidence="1 9">Cell inner membrane</location>
        <topology evidence="1 9">Multi-pass membrane protein</topology>
    </subcellularLocation>
</comment>
<dbReference type="AlphaFoldDB" id="A0A2N9AV79"/>
<feature type="transmembrane region" description="Helical" evidence="9">
    <location>
        <begin position="75"/>
        <end position="93"/>
    </location>
</feature>
<evidence type="ECO:0000256" key="9">
    <source>
        <dbReference type="RuleBase" id="RU369079"/>
    </source>
</evidence>
<comment type="function">
    <text evidence="9">Part of the tripartite ATP-independent periplasmic (TRAP) transport system.</text>
</comment>
<evidence type="ECO:0000256" key="4">
    <source>
        <dbReference type="ARBA" id="ARBA00022519"/>
    </source>
</evidence>
<reference evidence="13" key="1">
    <citation type="submission" date="2017-10" db="EMBL/GenBank/DDBJ databases">
        <authorList>
            <person name="Regsiter A."/>
            <person name="William W."/>
        </authorList>
    </citation>
    <scope>NUCLEOTIDE SEQUENCE [LARGE SCALE GENOMIC DNA]</scope>
</reference>
<evidence type="ECO:0000256" key="8">
    <source>
        <dbReference type="ARBA" id="ARBA00038436"/>
    </source>
</evidence>
<dbReference type="GO" id="GO:0015740">
    <property type="term" value="P:C4-dicarboxylate transport"/>
    <property type="evidence" value="ECO:0007669"/>
    <property type="project" value="TreeGrafter"/>
</dbReference>
<keyword evidence="7 9" id="KW-0472">Membrane</keyword>
<dbReference type="Proteomes" id="UP000233769">
    <property type="component" value="Chromosome tk0001"/>
</dbReference>
<comment type="similarity">
    <text evidence="8 9">Belongs to the TRAP transporter small permease family.</text>
</comment>
<evidence type="ECO:0000256" key="2">
    <source>
        <dbReference type="ARBA" id="ARBA00022448"/>
    </source>
</evidence>
<evidence type="ECO:0000256" key="5">
    <source>
        <dbReference type="ARBA" id="ARBA00022692"/>
    </source>
</evidence>
<evidence type="ECO:0000256" key="1">
    <source>
        <dbReference type="ARBA" id="ARBA00004429"/>
    </source>
</evidence>
<dbReference type="GO" id="GO:0005886">
    <property type="term" value="C:plasma membrane"/>
    <property type="evidence" value="ECO:0007669"/>
    <property type="project" value="UniProtKB-SubCell"/>
</dbReference>
<keyword evidence="4 9" id="KW-0997">Cell inner membrane</keyword>
<keyword evidence="3" id="KW-1003">Cell membrane</keyword>
<feature type="transmembrane region" description="Helical" evidence="9">
    <location>
        <begin position="39"/>
        <end position="60"/>
    </location>
</feature>
<feature type="region of interest" description="Disordered" evidence="10">
    <location>
        <begin position="203"/>
        <end position="241"/>
    </location>
</feature>
<dbReference type="PANTHER" id="PTHR35011">
    <property type="entry name" value="2,3-DIKETO-L-GULONATE TRAP TRANSPORTER SMALL PERMEASE PROTEIN YIAM"/>
    <property type="match status" value="1"/>
</dbReference>
<evidence type="ECO:0000256" key="6">
    <source>
        <dbReference type="ARBA" id="ARBA00022989"/>
    </source>
</evidence>
<feature type="domain" description="Tripartite ATP-independent periplasmic transporters DctQ component" evidence="11">
    <location>
        <begin position="52"/>
        <end position="181"/>
    </location>
</feature>
<dbReference type="GO" id="GO:0022857">
    <property type="term" value="F:transmembrane transporter activity"/>
    <property type="evidence" value="ECO:0007669"/>
    <property type="project" value="UniProtKB-UniRule"/>
</dbReference>
<dbReference type="InterPro" id="IPR055348">
    <property type="entry name" value="DctQ"/>
</dbReference>
<evidence type="ECO:0000256" key="10">
    <source>
        <dbReference type="SAM" id="MobiDB-lite"/>
    </source>
</evidence>
<dbReference type="Pfam" id="PF04290">
    <property type="entry name" value="DctQ"/>
    <property type="match status" value="1"/>
</dbReference>
<protein>
    <recommendedName>
        <fullName evidence="9">TRAP transporter small permease protein</fullName>
    </recommendedName>
</protein>
<evidence type="ECO:0000259" key="11">
    <source>
        <dbReference type="Pfam" id="PF04290"/>
    </source>
</evidence>
<name>A0A2N9AV79_METEX</name>
<dbReference type="InterPro" id="IPR007387">
    <property type="entry name" value="TRAP_DctQ"/>
</dbReference>
<organism evidence="12 13">
    <name type="scientific">Methylorubrum extorquens</name>
    <name type="common">Methylobacterium dichloromethanicum</name>
    <name type="synonym">Methylobacterium extorquens</name>
    <dbReference type="NCBI Taxonomy" id="408"/>
    <lineage>
        <taxon>Bacteria</taxon>
        <taxon>Pseudomonadati</taxon>
        <taxon>Pseudomonadota</taxon>
        <taxon>Alphaproteobacteria</taxon>
        <taxon>Hyphomicrobiales</taxon>
        <taxon>Methylobacteriaceae</taxon>
        <taxon>Methylorubrum</taxon>
    </lineage>
</organism>
<keyword evidence="2 9" id="KW-0813">Transport</keyword>
<dbReference type="PANTHER" id="PTHR35011:SF10">
    <property type="entry name" value="TRAP TRANSPORTER SMALL PERMEASE PROTEIN"/>
    <property type="match status" value="1"/>
</dbReference>
<proteinExistence type="inferred from homology"/>
<feature type="transmembrane region" description="Helical" evidence="9">
    <location>
        <begin position="157"/>
        <end position="176"/>
    </location>
</feature>
<keyword evidence="5 9" id="KW-0812">Transmembrane</keyword>
<evidence type="ECO:0000256" key="7">
    <source>
        <dbReference type="ARBA" id="ARBA00023136"/>
    </source>
</evidence>
<accession>A0A2N9AV79</accession>
<evidence type="ECO:0000256" key="3">
    <source>
        <dbReference type="ARBA" id="ARBA00022475"/>
    </source>
</evidence>